<comment type="similarity">
    <text evidence="3">Belongs to the KISH family.</text>
</comment>
<dbReference type="InterPro" id="IPR042863">
    <property type="entry name" value="Kish-B"/>
</dbReference>
<evidence type="ECO:0000256" key="5">
    <source>
        <dbReference type="ARBA" id="ARBA00022692"/>
    </source>
</evidence>
<name>A0A8V5GS52_MELUD</name>
<proteinExistence type="inferred from homology"/>
<dbReference type="Ensembl" id="ENSMUNT00000027798.1">
    <property type="protein sequence ID" value="ENSMUNP00000029506.1"/>
    <property type="gene ID" value="ENSMUNG00000019915.1"/>
</dbReference>
<protein>
    <recommendedName>
        <fullName evidence="4">Protein kish-B</fullName>
    </recommendedName>
    <alternativeName>
        <fullName evidence="10">Transmembrane protein 167B</fullName>
    </alternativeName>
</protein>
<evidence type="ECO:0000313" key="12">
    <source>
        <dbReference type="Proteomes" id="UP000694405"/>
    </source>
</evidence>
<dbReference type="GO" id="GO:0000139">
    <property type="term" value="C:Golgi membrane"/>
    <property type="evidence" value="ECO:0007669"/>
    <property type="project" value="UniProtKB-SubCell"/>
</dbReference>
<keyword evidence="9" id="KW-0472">Membrane</keyword>
<evidence type="ECO:0000256" key="8">
    <source>
        <dbReference type="ARBA" id="ARBA00023034"/>
    </source>
</evidence>
<dbReference type="Proteomes" id="UP000694405">
    <property type="component" value="Chromosome 16"/>
</dbReference>
<evidence type="ECO:0000256" key="4">
    <source>
        <dbReference type="ARBA" id="ARBA00017630"/>
    </source>
</evidence>
<evidence type="ECO:0000256" key="10">
    <source>
        <dbReference type="ARBA" id="ARBA00032458"/>
    </source>
</evidence>
<dbReference type="PANTHER" id="PTHR46815:SF1">
    <property type="entry name" value="PROTEIN KISH-B"/>
    <property type="match status" value="1"/>
</dbReference>
<keyword evidence="6" id="KW-0732">Signal</keyword>
<evidence type="ECO:0000256" key="3">
    <source>
        <dbReference type="ARBA" id="ARBA00008961"/>
    </source>
</evidence>
<sequence>MTNVYSLDGLVVFALLLVCTCAHLRHVPRIKGWLLGEKRGLWGVFYKGQGVSMGLVVGGVPCGWSPVGCGAGSYESRCCCGAGCHGGRGSRAGPCGPRGCHGAGGPIGWEAGCCRVL</sequence>
<evidence type="ECO:0000256" key="2">
    <source>
        <dbReference type="ARBA" id="ARBA00004614"/>
    </source>
</evidence>
<dbReference type="PANTHER" id="PTHR46815">
    <property type="entry name" value="PROTEIN KISH-B"/>
    <property type="match status" value="1"/>
</dbReference>
<evidence type="ECO:0000256" key="1">
    <source>
        <dbReference type="ARBA" id="ARBA00002154"/>
    </source>
</evidence>
<evidence type="ECO:0000256" key="9">
    <source>
        <dbReference type="ARBA" id="ARBA00023136"/>
    </source>
</evidence>
<keyword evidence="5" id="KW-0812">Transmembrane</keyword>
<keyword evidence="8" id="KW-0333">Golgi apparatus</keyword>
<reference evidence="11" key="2">
    <citation type="submission" date="2025-08" db="UniProtKB">
        <authorList>
            <consortium name="Ensembl"/>
        </authorList>
    </citation>
    <scope>IDENTIFICATION</scope>
</reference>
<comment type="subcellular location">
    <subcellularLocation>
        <location evidence="2">Golgi apparatus membrane</location>
        <topology evidence="2">Single-pass type I membrane protein</topology>
    </subcellularLocation>
</comment>
<reference evidence="11" key="1">
    <citation type="submission" date="2020-03" db="EMBL/GenBank/DDBJ databases">
        <title>Melopsittacus undulatus (budgerigar) genome, bMelUnd1, maternal haplotype with Z.</title>
        <authorList>
            <person name="Gedman G."/>
            <person name="Mountcastle J."/>
            <person name="Haase B."/>
            <person name="Formenti G."/>
            <person name="Wright T."/>
            <person name="Apodaca J."/>
            <person name="Pelan S."/>
            <person name="Chow W."/>
            <person name="Rhie A."/>
            <person name="Howe K."/>
            <person name="Fedrigo O."/>
            <person name="Jarvis E.D."/>
        </authorList>
    </citation>
    <scope>NUCLEOTIDE SEQUENCE [LARGE SCALE GENOMIC DNA]</scope>
</reference>
<comment type="function">
    <text evidence="1">Involved in the early part of the secretory pathway.</text>
</comment>
<dbReference type="AlphaFoldDB" id="A0A8V5GS52"/>
<organism evidence="11 12">
    <name type="scientific">Melopsittacus undulatus</name>
    <name type="common">Budgerigar</name>
    <name type="synonym">Psittacus undulatus</name>
    <dbReference type="NCBI Taxonomy" id="13146"/>
    <lineage>
        <taxon>Eukaryota</taxon>
        <taxon>Metazoa</taxon>
        <taxon>Chordata</taxon>
        <taxon>Craniata</taxon>
        <taxon>Vertebrata</taxon>
        <taxon>Euteleostomi</taxon>
        <taxon>Archelosauria</taxon>
        <taxon>Archosauria</taxon>
        <taxon>Dinosauria</taxon>
        <taxon>Saurischia</taxon>
        <taxon>Theropoda</taxon>
        <taxon>Coelurosauria</taxon>
        <taxon>Aves</taxon>
        <taxon>Neognathae</taxon>
        <taxon>Neoaves</taxon>
        <taxon>Telluraves</taxon>
        <taxon>Australaves</taxon>
        <taxon>Psittaciformes</taxon>
        <taxon>Psittaculidae</taxon>
        <taxon>Melopsittacus</taxon>
    </lineage>
</organism>
<dbReference type="InterPro" id="IPR009653">
    <property type="entry name" value="Ksh1"/>
</dbReference>
<evidence type="ECO:0000256" key="6">
    <source>
        <dbReference type="ARBA" id="ARBA00022729"/>
    </source>
</evidence>
<reference evidence="11" key="3">
    <citation type="submission" date="2025-09" db="UniProtKB">
        <authorList>
            <consortium name="Ensembl"/>
        </authorList>
    </citation>
    <scope>IDENTIFICATION</scope>
</reference>
<keyword evidence="12" id="KW-1185">Reference proteome</keyword>
<evidence type="ECO:0000313" key="11">
    <source>
        <dbReference type="Ensembl" id="ENSMUNP00000029506.1"/>
    </source>
</evidence>
<evidence type="ECO:0000256" key="7">
    <source>
        <dbReference type="ARBA" id="ARBA00022989"/>
    </source>
</evidence>
<dbReference type="Pfam" id="PF06842">
    <property type="entry name" value="DUF1242"/>
    <property type="match status" value="1"/>
</dbReference>
<keyword evidence="7" id="KW-1133">Transmembrane helix</keyword>
<accession>A0A8V5GS52</accession>